<reference evidence="2" key="3">
    <citation type="submission" date="2025-09" db="UniProtKB">
        <authorList>
            <consortium name="Ensembl"/>
        </authorList>
    </citation>
    <scope>IDENTIFICATION</scope>
</reference>
<reference evidence="2" key="2">
    <citation type="submission" date="2025-08" db="UniProtKB">
        <authorList>
            <consortium name="Ensembl"/>
        </authorList>
    </citation>
    <scope>IDENTIFICATION</scope>
</reference>
<dbReference type="Ensembl" id="ENSPFOT00000027708.1">
    <property type="protein sequence ID" value="ENSPFOP00000021612.1"/>
    <property type="gene ID" value="ENSPFOG00000021763.1"/>
</dbReference>
<organism evidence="2 3">
    <name type="scientific">Poecilia formosa</name>
    <name type="common">Amazon molly</name>
    <name type="synonym">Limia formosa</name>
    <dbReference type="NCBI Taxonomy" id="48698"/>
    <lineage>
        <taxon>Eukaryota</taxon>
        <taxon>Metazoa</taxon>
        <taxon>Chordata</taxon>
        <taxon>Craniata</taxon>
        <taxon>Vertebrata</taxon>
        <taxon>Euteleostomi</taxon>
        <taxon>Actinopterygii</taxon>
        <taxon>Neopterygii</taxon>
        <taxon>Teleostei</taxon>
        <taxon>Neoteleostei</taxon>
        <taxon>Acanthomorphata</taxon>
        <taxon>Ovalentaria</taxon>
        <taxon>Atherinomorphae</taxon>
        <taxon>Cyprinodontiformes</taxon>
        <taxon>Poeciliidae</taxon>
        <taxon>Poeciliinae</taxon>
        <taxon>Poecilia</taxon>
    </lineage>
</organism>
<feature type="compositionally biased region" description="Basic and acidic residues" evidence="1">
    <location>
        <begin position="247"/>
        <end position="258"/>
    </location>
</feature>
<dbReference type="AlphaFoldDB" id="A0A096LR21"/>
<sequence length="273" mass="29285">VNGRVEGAVAVADPEEELEQREGDLTRVSANPVQAVAEEKGEPAHHEHPHDHSQDELGLLGLWTRGDCALAGCGRALAVTVLPLPVERRRRLAQSVLSLCDAIRPGVLPRHTPGSGFGHLVYPDVHQDHYQAGREEGGSAGGEDVPGVVVQLALRLRAELLVAVDRHERRGGDEGRDQPHDQDDALDALRSPLQVVLDSLRNGPVPVQADCAQVHDGGGAEQHVQSQIDAAPNFPEIPVAHEFIGQREGHHQSGDQDVRGGQGHQEQVLGGFQ</sequence>
<dbReference type="EMBL" id="AYCK01004349">
    <property type="status" value="NOT_ANNOTATED_CDS"/>
    <property type="molecule type" value="Genomic_DNA"/>
</dbReference>
<evidence type="ECO:0000313" key="3">
    <source>
        <dbReference type="Proteomes" id="UP000028760"/>
    </source>
</evidence>
<feature type="compositionally biased region" description="Basic and acidic residues" evidence="1">
    <location>
        <begin position="37"/>
        <end position="53"/>
    </location>
</feature>
<protein>
    <submittedName>
        <fullName evidence="2">Uncharacterized protein</fullName>
    </submittedName>
</protein>
<name>A0A096LR21_POEFO</name>
<keyword evidence="3" id="KW-1185">Reference proteome</keyword>
<evidence type="ECO:0000313" key="2">
    <source>
        <dbReference type="Ensembl" id="ENSPFOP00000021612.1"/>
    </source>
</evidence>
<accession>A0A096LR21</accession>
<feature type="region of interest" description="Disordered" evidence="1">
    <location>
        <begin position="247"/>
        <end position="273"/>
    </location>
</feature>
<feature type="region of interest" description="Disordered" evidence="1">
    <location>
        <begin position="1"/>
        <end position="53"/>
    </location>
</feature>
<dbReference type="Proteomes" id="UP000028760">
    <property type="component" value="Unassembled WGS sequence"/>
</dbReference>
<reference evidence="3" key="1">
    <citation type="submission" date="2013-10" db="EMBL/GenBank/DDBJ databases">
        <authorList>
            <person name="Schartl M."/>
            <person name="Warren W."/>
        </authorList>
    </citation>
    <scope>NUCLEOTIDE SEQUENCE [LARGE SCALE GENOMIC DNA]</scope>
    <source>
        <strain evidence="3">female</strain>
    </source>
</reference>
<proteinExistence type="predicted"/>
<evidence type="ECO:0000256" key="1">
    <source>
        <dbReference type="SAM" id="MobiDB-lite"/>
    </source>
</evidence>